<organism evidence="2 3">
    <name type="scientific">Actinoplanes palleronii</name>
    <dbReference type="NCBI Taxonomy" id="113570"/>
    <lineage>
        <taxon>Bacteria</taxon>
        <taxon>Bacillati</taxon>
        <taxon>Actinomycetota</taxon>
        <taxon>Actinomycetes</taxon>
        <taxon>Micromonosporales</taxon>
        <taxon>Micromonosporaceae</taxon>
        <taxon>Actinoplanes</taxon>
    </lineage>
</organism>
<comment type="caution">
    <text evidence="2">The sequence shown here is derived from an EMBL/GenBank/DDBJ whole genome shotgun (WGS) entry which is preliminary data.</text>
</comment>
<evidence type="ECO:0000313" key="3">
    <source>
        <dbReference type="Proteomes" id="UP000624709"/>
    </source>
</evidence>
<accession>A0ABQ4B9H4</accession>
<keyword evidence="3" id="KW-1185">Reference proteome</keyword>
<dbReference type="InterPro" id="IPR001387">
    <property type="entry name" value="Cro/C1-type_HTH"/>
</dbReference>
<dbReference type="RefSeq" id="WP_203825602.1">
    <property type="nucleotide sequence ID" value="NZ_BAAATY010000037.1"/>
</dbReference>
<dbReference type="InterPro" id="IPR043917">
    <property type="entry name" value="DUF5753"/>
</dbReference>
<evidence type="ECO:0000259" key="1">
    <source>
        <dbReference type="PROSITE" id="PS50943"/>
    </source>
</evidence>
<dbReference type="CDD" id="cd00093">
    <property type="entry name" value="HTH_XRE"/>
    <property type="match status" value="1"/>
</dbReference>
<dbReference type="Gene3D" id="1.10.260.40">
    <property type="entry name" value="lambda repressor-like DNA-binding domains"/>
    <property type="match status" value="1"/>
</dbReference>
<sequence length="300" mass="33695">MPDTHSLDDTSAVGPFVARNQVSRRLVELREKRELTPDQVVAHTGWSSSKLTRIERSEVTIQPLELRALLSFYGVHDESEVATLAHLSQTSRSRSWYSRHKLDKTFQQFVAYETEAAVINSSQLLFVPGLLQTEEYAREITALSMRRRPDDPDVLARVTLRMDRQQAFRARLGKRNQPHINAMIDEAVLRRPVGGRDCLRRQLDHLLRLAADGSAYSISVTPLDLVHHSGLGGTFELLQFEGSLDDVLFIEGAAGLDSLTTDQTQAERFRGIVSDLRTYGLGGDEALDFLRSVRDGLSQP</sequence>
<dbReference type="Proteomes" id="UP000624709">
    <property type="component" value="Unassembled WGS sequence"/>
</dbReference>
<dbReference type="InterPro" id="IPR010982">
    <property type="entry name" value="Lambda_DNA-bd_dom_sf"/>
</dbReference>
<gene>
    <name evidence="2" type="ORF">Apa02nite_031690</name>
</gene>
<dbReference type="PROSITE" id="PS50943">
    <property type="entry name" value="HTH_CROC1"/>
    <property type="match status" value="1"/>
</dbReference>
<proteinExistence type="predicted"/>
<feature type="domain" description="HTH cro/C1-type" evidence="1">
    <location>
        <begin position="26"/>
        <end position="81"/>
    </location>
</feature>
<evidence type="ECO:0000313" key="2">
    <source>
        <dbReference type="EMBL" id="GIE67061.1"/>
    </source>
</evidence>
<dbReference type="Pfam" id="PF19054">
    <property type="entry name" value="DUF5753"/>
    <property type="match status" value="1"/>
</dbReference>
<dbReference type="EMBL" id="BOMS01000044">
    <property type="protein sequence ID" value="GIE67061.1"/>
    <property type="molecule type" value="Genomic_DNA"/>
</dbReference>
<dbReference type="SMART" id="SM00530">
    <property type="entry name" value="HTH_XRE"/>
    <property type="match status" value="1"/>
</dbReference>
<protein>
    <submittedName>
        <fullName evidence="2">Transcriptional regulator</fullName>
    </submittedName>
</protein>
<name>A0ABQ4B9H4_9ACTN</name>
<dbReference type="SUPFAM" id="SSF47413">
    <property type="entry name" value="lambda repressor-like DNA-binding domains"/>
    <property type="match status" value="1"/>
</dbReference>
<dbReference type="Pfam" id="PF13560">
    <property type="entry name" value="HTH_31"/>
    <property type="match status" value="1"/>
</dbReference>
<reference evidence="2 3" key="1">
    <citation type="submission" date="2021-01" db="EMBL/GenBank/DDBJ databases">
        <title>Whole genome shotgun sequence of Actinoplanes palleronii NBRC 14916.</title>
        <authorList>
            <person name="Komaki H."/>
            <person name="Tamura T."/>
        </authorList>
    </citation>
    <scope>NUCLEOTIDE SEQUENCE [LARGE SCALE GENOMIC DNA]</scope>
    <source>
        <strain evidence="2 3">NBRC 14916</strain>
    </source>
</reference>